<dbReference type="InterPro" id="IPR000719">
    <property type="entry name" value="Prot_kinase_dom"/>
</dbReference>
<dbReference type="SMART" id="SM00220">
    <property type="entry name" value="S_TKc"/>
    <property type="match status" value="1"/>
</dbReference>
<dbReference type="InterPro" id="IPR020472">
    <property type="entry name" value="WD40_PAC1"/>
</dbReference>
<dbReference type="PROSITE" id="PS50011">
    <property type="entry name" value="PROTEIN_KINASE_DOM"/>
    <property type="match status" value="1"/>
</dbReference>
<evidence type="ECO:0000256" key="3">
    <source>
        <dbReference type="PROSITE-ProRule" id="PRU00221"/>
    </source>
</evidence>
<feature type="repeat" description="WD" evidence="3">
    <location>
        <begin position="287"/>
        <end position="328"/>
    </location>
</feature>
<evidence type="ECO:0000259" key="4">
    <source>
        <dbReference type="PROSITE" id="PS50011"/>
    </source>
</evidence>
<dbReference type="PROSITE" id="PS50294">
    <property type="entry name" value="WD_REPEATS_REGION"/>
    <property type="match status" value="5"/>
</dbReference>
<dbReference type="CDD" id="cd00200">
    <property type="entry name" value="WD40"/>
    <property type="match status" value="1"/>
</dbReference>
<dbReference type="PANTHER" id="PTHR19848:SF8">
    <property type="entry name" value="F-BOX AND WD REPEAT DOMAIN CONTAINING 7"/>
    <property type="match status" value="1"/>
</dbReference>
<dbReference type="PRINTS" id="PR00320">
    <property type="entry name" value="GPROTEINBRPT"/>
</dbReference>
<keyword evidence="2" id="KW-0677">Repeat</keyword>
<keyword evidence="1 3" id="KW-0853">WD repeat</keyword>
<sequence length="451" mass="47725">MQHLSTTSERRGSGIATNVLLDVEENAFLADFGLCKQVKDLSKVYTSNVGGTYLFMAPEKLGPPSGDKLRVGFASDVWAFGITMLQLLCCDTMAPYGRGISLPNIIMMLMVDRQAPRVPAVPSAPELQHTLQACLSLDYKERPSAAQLVQAFEGILSRLQSPASSSDAAAQGSSITRALNTQSAAPATRPLHLLSSPTCSATLTGQRKDVRSVAFTPDGATLVSGSFDNTIKLWDVASGSCRATLEGHTKRVRSVAVSKDGCTLVSGSDDRTARLWDLGSCRLTATLSDHTGWVFSVAISPDNATVASGSEDKTVRLWDARSGSHKATLQGHSAFVYCVAFSVDGTRLASGGGPGDATVRLWDTSSTSCVATLKGHTSAVRDVVFSQDGAALLSASDDSTVWVWDLKGSGECVATLRGHGGIVWSVAVSPDGRRLASGSRDQNIKLWRIPE</sequence>
<dbReference type="PROSITE" id="PS50082">
    <property type="entry name" value="WD_REPEATS_2"/>
    <property type="match status" value="6"/>
</dbReference>
<proteinExistence type="predicted"/>
<dbReference type="SUPFAM" id="SSF50978">
    <property type="entry name" value="WD40 repeat-like"/>
    <property type="match status" value="1"/>
</dbReference>
<dbReference type="EMBL" id="MU069477">
    <property type="protein sequence ID" value="KAF5841762.1"/>
    <property type="molecule type" value="Genomic_DNA"/>
</dbReference>
<dbReference type="PANTHER" id="PTHR19848">
    <property type="entry name" value="WD40 REPEAT PROTEIN"/>
    <property type="match status" value="1"/>
</dbReference>
<evidence type="ECO:0000313" key="5">
    <source>
        <dbReference type="EMBL" id="KAF5841762.1"/>
    </source>
</evidence>
<dbReference type="SMART" id="SM00320">
    <property type="entry name" value="WD40"/>
    <property type="match status" value="6"/>
</dbReference>
<feature type="repeat" description="WD" evidence="3">
    <location>
        <begin position="416"/>
        <end position="451"/>
    </location>
</feature>
<evidence type="ECO:0000313" key="6">
    <source>
        <dbReference type="Proteomes" id="UP000815325"/>
    </source>
</evidence>
<name>A0ABQ7H4H3_DUNSA</name>
<feature type="repeat" description="WD" evidence="3">
    <location>
        <begin position="329"/>
        <end position="372"/>
    </location>
</feature>
<feature type="repeat" description="WD" evidence="3">
    <location>
        <begin position="203"/>
        <end position="244"/>
    </location>
</feature>
<reference evidence="5" key="1">
    <citation type="submission" date="2017-08" db="EMBL/GenBank/DDBJ databases">
        <authorList>
            <person name="Polle J.E."/>
            <person name="Barry K."/>
            <person name="Cushman J."/>
            <person name="Schmutz J."/>
            <person name="Tran D."/>
            <person name="Hathwaick L.T."/>
            <person name="Yim W.C."/>
            <person name="Jenkins J."/>
            <person name="Mckie-Krisberg Z.M."/>
            <person name="Prochnik S."/>
            <person name="Lindquist E."/>
            <person name="Dockter R.B."/>
            <person name="Adam C."/>
            <person name="Molina H."/>
            <person name="Bunkerborg J."/>
            <person name="Jin E."/>
            <person name="Buchheim M."/>
            <person name="Magnuson J."/>
        </authorList>
    </citation>
    <scope>NUCLEOTIDE SEQUENCE</scope>
    <source>
        <strain evidence="5">CCAP 19/18</strain>
    </source>
</reference>
<organism evidence="5 6">
    <name type="scientific">Dunaliella salina</name>
    <name type="common">Green alga</name>
    <name type="synonym">Protococcus salinus</name>
    <dbReference type="NCBI Taxonomy" id="3046"/>
    <lineage>
        <taxon>Eukaryota</taxon>
        <taxon>Viridiplantae</taxon>
        <taxon>Chlorophyta</taxon>
        <taxon>core chlorophytes</taxon>
        <taxon>Chlorophyceae</taxon>
        <taxon>CS clade</taxon>
        <taxon>Chlamydomonadales</taxon>
        <taxon>Dunaliellaceae</taxon>
        <taxon>Dunaliella</taxon>
    </lineage>
</organism>
<dbReference type="Pfam" id="PF00069">
    <property type="entry name" value="Pkinase"/>
    <property type="match status" value="1"/>
</dbReference>
<gene>
    <name evidence="5" type="ORF">DUNSADRAFT_11321</name>
</gene>
<protein>
    <submittedName>
        <fullName evidence="5">WD40-repeat-containing domain protein</fullName>
    </submittedName>
</protein>
<evidence type="ECO:0000256" key="1">
    <source>
        <dbReference type="ARBA" id="ARBA00022574"/>
    </source>
</evidence>
<dbReference type="InterPro" id="IPR015943">
    <property type="entry name" value="WD40/YVTN_repeat-like_dom_sf"/>
</dbReference>
<dbReference type="PROSITE" id="PS00678">
    <property type="entry name" value="WD_REPEATS_1"/>
    <property type="match status" value="5"/>
</dbReference>
<dbReference type="Gene3D" id="2.130.10.10">
    <property type="entry name" value="YVTN repeat-like/Quinoprotein amine dehydrogenase"/>
    <property type="match status" value="3"/>
</dbReference>
<comment type="caution">
    <text evidence="5">The sequence shown here is derived from an EMBL/GenBank/DDBJ whole genome shotgun (WGS) entry which is preliminary data.</text>
</comment>
<feature type="repeat" description="WD" evidence="3">
    <location>
        <begin position="373"/>
        <end position="407"/>
    </location>
</feature>
<keyword evidence="6" id="KW-1185">Reference proteome</keyword>
<dbReference type="Pfam" id="PF25173">
    <property type="entry name" value="Beta-prop_WDR3_1st"/>
    <property type="match status" value="1"/>
</dbReference>
<dbReference type="InterPro" id="IPR011009">
    <property type="entry name" value="Kinase-like_dom_sf"/>
</dbReference>
<evidence type="ECO:0000256" key="2">
    <source>
        <dbReference type="ARBA" id="ARBA00022737"/>
    </source>
</evidence>
<feature type="domain" description="Protein kinase" evidence="4">
    <location>
        <begin position="1"/>
        <end position="156"/>
    </location>
</feature>
<dbReference type="InterPro" id="IPR036322">
    <property type="entry name" value="WD40_repeat_dom_sf"/>
</dbReference>
<dbReference type="Proteomes" id="UP000815325">
    <property type="component" value="Unassembled WGS sequence"/>
</dbReference>
<dbReference type="Pfam" id="PF00400">
    <property type="entry name" value="WD40"/>
    <property type="match status" value="2"/>
</dbReference>
<dbReference type="InterPro" id="IPR001680">
    <property type="entry name" value="WD40_rpt"/>
</dbReference>
<dbReference type="InterPro" id="IPR019775">
    <property type="entry name" value="WD40_repeat_CS"/>
</dbReference>
<accession>A0ABQ7H4H3</accession>
<feature type="repeat" description="WD" evidence="3">
    <location>
        <begin position="245"/>
        <end position="286"/>
    </location>
</feature>
<dbReference type="Gene3D" id="1.10.510.10">
    <property type="entry name" value="Transferase(Phosphotransferase) domain 1"/>
    <property type="match status" value="1"/>
</dbReference>
<dbReference type="SUPFAM" id="SSF56112">
    <property type="entry name" value="Protein kinase-like (PK-like)"/>
    <property type="match status" value="1"/>
</dbReference>